<keyword evidence="1" id="KW-0732">Signal</keyword>
<reference evidence="2 3" key="1">
    <citation type="submission" date="2018-10" db="EMBL/GenBank/DDBJ databases">
        <title>Genomic Encyclopedia of Type Strains, Phase IV (KMG-IV): sequencing the most valuable type-strain genomes for metagenomic binning, comparative biology and taxonomic classification.</title>
        <authorList>
            <person name="Goeker M."/>
        </authorList>
    </citation>
    <scope>NUCLEOTIDE SEQUENCE [LARGE SCALE GENOMIC DNA]</scope>
    <source>
        <strain evidence="2 3">DSM 25080</strain>
    </source>
</reference>
<dbReference type="Pfam" id="PF07676">
    <property type="entry name" value="PD40"/>
    <property type="match status" value="1"/>
</dbReference>
<keyword evidence="3" id="KW-1185">Reference proteome</keyword>
<protein>
    <submittedName>
        <fullName evidence="2">WD40 repeat protein</fullName>
    </submittedName>
</protein>
<accession>A0A3M0AG90</accession>
<dbReference type="AlphaFoldDB" id="A0A3M0AG90"/>
<comment type="caution">
    <text evidence="2">The sequence shown here is derived from an EMBL/GenBank/DDBJ whole genome shotgun (WGS) entry which is preliminary data.</text>
</comment>
<evidence type="ECO:0000313" key="2">
    <source>
        <dbReference type="EMBL" id="RMA82639.1"/>
    </source>
</evidence>
<dbReference type="RefSeq" id="WP_121875955.1">
    <property type="nucleotide sequence ID" value="NZ_REFJ01000001.1"/>
</dbReference>
<dbReference type="EMBL" id="REFJ01000001">
    <property type="protein sequence ID" value="RMA82639.1"/>
    <property type="molecule type" value="Genomic_DNA"/>
</dbReference>
<name>A0A3M0AG90_9GAMM</name>
<sequence length="295" mass="32446">MKKGFISGVLLAASAALATSALAQDELPVLSGPYLGQTPAGKVAEPFGLGVISTQGYEYNGVFAPGMEEFYFIRGIEGSRDQVLIRYKQVGEQWFGEVMSPRLGQHTFSPDGKTMHLGRRYLTRTDEGWSERQELGSPFAQSFIMRLTSSQNGTYYFDTYDETNEAFPIRASRLVDGVRQAPEALSSAINTGTYISHPFIAPDESYLIWDATKADGFGDSDLYISYRQADGSWGEAINLGAEINSEGWDGAGYVTPDGKYLFFNRTVSPGVGEGLPNVDLYWVDAQFIEALRPKN</sequence>
<gene>
    <name evidence="2" type="ORF">DFR27_0590</name>
</gene>
<feature type="signal peptide" evidence="1">
    <location>
        <begin position="1"/>
        <end position="23"/>
    </location>
</feature>
<organism evidence="2 3">
    <name type="scientific">Umboniibacter marinipuniceus</name>
    <dbReference type="NCBI Taxonomy" id="569599"/>
    <lineage>
        <taxon>Bacteria</taxon>
        <taxon>Pseudomonadati</taxon>
        <taxon>Pseudomonadota</taxon>
        <taxon>Gammaproteobacteria</taxon>
        <taxon>Cellvibrionales</taxon>
        <taxon>Cellvibrionaceae</taxon>
        <taxon>Umboniibacter</taxon>
    </lineage>
</organism>
<feature type="chain" id="PRO_5018255975" evidence="1">
    <location>
        <begin position="24"/>
        <end position="295"/>
    </location>
</feature>
<dbReference type="Proteomes" id="UP000267187">
    <property type="component" value="Unassembled WGS sequence"/>
</dbReference>
<dbReference type="OrthoDB" id="240809at2"/>
<evidence type="ECO:0000313" key="3">
    <source>
        <dbReference type="Proteomes" id="UP000267187"/>
    </source>
</evidence>
<evidence type="ECO:0000256" key="1">
    <source>
        <dbReference type="SAM" id="SignalP"/>
    </source>
</evidence>
<dbReference type="InterPro" id="IPR011659">
    <property type="entry name" value="WD40"/>
</dbReference>
<proteinExistence type="predicted"/>
<dbReference type="SUPFAM" id="SSF82171">
    <property type="entry name" value="DPP6 N-terminal domain-like"/>
    <property type="match status" value="1"/>
</dbReference>